<evidence type="ECO:0000313" key="1">
    <source>
        <dbReference type="EMBL" id="CAG9284051.1"/>
    </source>
</evidence>
<reference evidence="1" key="1">
    <citation type="submission" date="2022-02" db="EMBL/GenBank/DDBJ databases">
        <authorList>
            <person name="Giguere J D."/>
        </authorList>
    </citation>
    <scope>NUCLEOTIDE SEQUENCE</scope>
    <source>
        <strain evidence="1">CCAP 1055/1</strain>
    </source>
</reference>
<organism evidence="1">
    <name type="scientific">Phaeodactylum tricornutum</name>
    <name type="common">Diatom</name>
    <dbReference type="NCBI Taxonomy" id="2850"/>
    <lineage>
        <taxon>Eukaryota</taxon>
        <taxon>Sar</taxon>
        <taxon>Stramenopiles</taxon>
        <taxon>Ochrophyta</taxon>
        <taxon>Bacillariophyta</taxon>
        <taxon>Bacillariophyceae</taxon>
        <taxon>Bacillariophycidae</taxon>
        <taxon>Naviculales</taxon>
        <taxon>Phaeodactylaceae</taxon>
        <taxon>Phaeodactylum</taxon>
    </lineage>
</organism>
<sequence length="277" mass="31376">MYVEKETDWLSSRWTSFKGPSQISRIRRTGNKMDFAQDRNPTRNGSRYCQMAKIFKARQEMAKVSNGTLPKPWRLVCSYEKGIMCNTFSAVPLVTVTPSSKIRIQILKGGQKRNKRHNVWDNNVQGFQRVRVKGVVDNQQAVDRVGGGSPNKGSTITAFRRPKARCVGPTLDAIHNGERYLLDRRVASRGGLHQTTHGRDEVRRDIQMPTVQSDGHMTHLQCTLAENNFLYYICPSKTARPTISSFVVVVFLTFVGWKIINCLHESMHPQVLTIGGN</sequence>
<accession>A0A8J9X4A3</accession>
<dbReference type="AlphaFoldDB" id="A0A8J9X4A3"/>
<proteinExistence type="predicted"/>
<dbReference type="Proteomes" id="UP000836788">
    <property type="component" value="Chromosome 2"/>
</dbReference>
<gene>
    <name evidence="1" type="ORF">PTTT1_LOCUS24727</name>
</gene>
<dbReference type="EMBL" id="OU594943">
    <property type="protein sequence ID" value="CAG9284051.1"/>
    <property type="molecule type" value="Genomic_DNA"/>
</dbReference>
<name>A0A8J9X4A3_PHATR</name>
<protein>
    <submittedName>
        <fullName evidence="1">Uncharacterized protein</fullName>
    </submittedName>
</protein>